<dbReference type="EMBL" id="CADEAL010000136">
    <property type="protein sequence ID" value="CAB1415074.1"/>
    <property type="molecule type" value="Genomic_DNA"/>
</dbReference>
<dbReference type="Proteomes" id="UP001153269">
    <property type="component" value="Unassembled WGS sequence"/>
</dbReference>
<sequence>MYNLTMSPNASVPLHILKSSEDDHRTTVDMDTIMDTVTVVLYTLTVVLGITGQLRGHLGGWIQAQAERHERVAGEPGDSRPDLLRHSLLLPHQEVIL</sequence>
<evidence type="ECO:0000313" key="1">
    <source>
        <dbReference type="EMBL" id="CAB1415074.1"/>
    </source>
</evidence>
<proteinExistence type="predicted"/>
<name>A0A9N7TMW8_PLEPL</name>
<evidence type="ECO:0000313" key="2">
    <source>
        <dbReference type="Proteomes" id="UP001153269"/>
    </source>
</evidence>
<gene>
    <name evidence="1" type="ORF">PLEPLA_LOCUS2787</name>
</gene>
<accession>A0A9N7TMW8</accession>
<keyword evidence="2" id="KW-1185">Reference proteome</keyword>
<reference evidence="1" key="1">
    <citation type="submission" date="2020-03" db="EMBL/GenBank/DDBJ databases">
        <authorList>
            <person name="Weist P."/>
        </authorList>
    </citation>
    <scope>NUCLEOTIDE SEQUENCE</scope>
</reference>
<dbReference type="AlphaFoldDB" id="A0A9N7TMW8"/>
<comment type="caution">
    <text evidence="1">The sequence shown here is derived from an EMBL/GenBank/DDBJ whole genome shotgun (WGS) entry which is preliminary data.</text>
</comment>
<protein>
    <submittedName>
        <fullName evidence="1">Uncharacterized protein</fullName>
    </submittedName>
</protein>
<organism evidence="1 2">
    <name type="scientific">Pleuronectes platessa</name>
    <name type="common">European plaice</name>
    <dbReference type="NCBI Taxonomy" id="8262"/>
    <lineage>
        <taxon>Eukaryota</taxon>
        <taxon>Metazoa</taxon>
        <taxon>Chordata</taxon>
        <taxon>Craniata</taxon>
        <taxon>Vertebrata</taxon>
        <taxon>Euteleostomi</taxon>
        <taxon>Actinopterygii</taxon>
        <taxon>Neopterygii</taxon>
        <taxon>Teleostei</taxon>
        <taxon>Neoteleostei</taxon>
        <taxon>Acanthomorphata</taxon>
        <taxon>Carangaria</taxon>
        <taxon>Pleuronectiformes</taxon>
        <taxon>Pleuronectoidei</taxon>
        <taxon>Pleuronectidae</taxon>
        <taxon>Pleuronectes</taxon>
    </lineage>
</organism>